<dbReference type="GO" id="GO:0006271">
    <property type="term" value="P:DNA strand elongation involved in DNA replication"/>
    <property type="evidence" value="ECO:0007669"/>
    <property type="project" value="TreeGrafter"/>
</dbReference>
<gene>
    <name evidence="15" type="primary">polB</name>
    <name evidence="17" type="ORF">HY544_04640</name>
</gene>
<feature type="domain" description="DNA polymerase alpha/delta/epsilon subunit B" evidence="16">
    <location>
        <begin position="281"/>
        <end position="446"/>
    </location>
</feature>
<keyword evidence="8 15" id="KW-0378">Hydrolase</keyword>
<evidence type="ECO:0000256" key="9">
    <source>
        <dbReference type="ARBA" id="ARBA00022839"/>
    </source>
</evidence>
<comment type="subunit">
    <text evidence="3 15">Heterodimer of a large subunit and a small subunit.</text>
</comment>
<dbReference type="EMBL" id="JACQPB010000041">
    <property type="protein sequence ID" value="MBI4210765.1"/>
    <property type="molecule type" value="Genomic_DNA"/>
</dbReference>
<evidence type="ECO:0000256" key="5">
    <source>
        <dbReference type="ARBA" id="ARBA00022695"/>
    </source>
</evidence>
<dbReference type="GO" id="GO:0042575">
    <property type="term" value="C:DNA polymerase complex"/>
    <property type="evidence" value="ECO:0007669"/>
    <property type="project" value="TreeGrafter"/>
</dbReference>
<dbReference type="SUPFAM" id="SSF56300">
    <property type="entry name" value="Metallo-dependent phosphatases"/>
    <property type="match status" value="1"/>
</dbReference>
<keyword evidence="10 15" id="KW-0239">DNA-directed DNA polymerase</keyword>
<name>A0A8T3YL49_9ARCH</name>
<evidence type="ECO:0000256" key="2">
    <source>
        <dbReference type="ARBA" id="ARBA00006035"/>
    </source>
</evidence>
<dbReference type="GO" id="GO:0003677">
    <property type="term" value="F:DNA binding"/>
    <property type="evidence" value="ECO:0007669"/>
    <property type="project" value="UniProtKB-UniRule"/>
</dbReference>
<keyword evidence="4 15" id="KW-0808">Transferase</keyword>
<evidence type="ECO:0000256" key="7">
    <source>
        <dbReference type="ARBA" id="ARBA00022722"/>
    </source>
</evidence>
<sequence length="511" mass="57568">MPSKTGALLGSKSKEIIEFCSSREQLIDRESLELLSAEEHWKQVLEQISSPMVTAKEVKQCLVKHNSKLGEMMMETVVKRGSFTATAKETAGRFRVMKELEAGGKGASEGKLKDFKEYFMDKYTFLSSLLSHRTGFAPKTFDRLKDLPKYAEADIIGMVMKKWVSKNGNTTIEVDSPDGRCIVIVSKEDLETNRDADRILLDDVIGVKGKKFSDEVIIAKRFLWPDIMQRTPKNADTDLSAALISDIHVGSKLFMEKEFSRFIAWLNGSVASESEKRHMGKIKYLFIAGDNVDGVGIYPEQFDELEIKDVYAQYDRLSELILQIPEYIEIFIAPGQHDAVRRADPQPAIQHEFVKGISSAGNVHFIGSPGWVEAEGLKFMVYHGASMHDMIAATKHLKYTEPEKAMIELLRRRDLSTGFGLTQPYVPERHDYMVIREEPDFYFGGDMHIKGYAQYRGCLVANAGCWQSRTDFQVKQGLQPTPGICIDINLKTRKLTENNFARSGNDGADSG</sequence>
<dbReference type="GO" id="GO:0008310">
    <property type="term" value="F:single-stranded DNA 3'-5' DNA exonuclease activity"/>
    <property type="evidence" value="ECO:0007669"/>
    <property type="project" value="UniProtKB-EC"/>
</dbReference>
<keyword evidence="5 15" id="KW-0548">Nucleotidyltransferase</keyword>
<dbReference type="GO" id="GO:0006308">
    <property type="term" value="P:DNA catabolic process"/>
    <property type="evidence" value="ECO:0007669"/>
    <property type="project" value="UniProtKB-UniRule"/>
</dbReference>
<reference evidence="17" key="1">
    <citation type="submission" date="2020-07" db="EMBL/GenBank/DDBJ databases">
        <title>Huge and variable diversity of episymbiotic CPR bacteria and DPANN archaea in groundwater ecosystems.</title>
        <authorList>
            <person name="He C.Y."/>
            <person name="Keren R."/>
            <person name="Whittaker M."/>
            <person name="Farag I.F."/>
            <person name="Doudna J."/>
            <person name="Cate J.H.D."/>
            <person name="Banfield J.F."/>
        </authorList>
    </citation>
    <scope>NUCLEOTIDE SEQUENCE</scope>
    <source>
        <strain evidence="17">NC_groundwater_1296_Ag_S-0.2um_52_80</strain>
    </source>
</reference>
<comment type="caution">
    <text evidence="17">The sequence shown here is derived from an EMBL/GenBank/DDBJ whole genome shotgun (WGS) entry which is preliminary data.</text>
</comment>
<dbReference type="HAMAP" id="MF_00325">
    <property type="entry name" value="DNApol_II_A_arch"/>
    <property type="match status" value="1"/>
</dbReference>
<evidence type="ECO:0000256" key="6">
    <source>
        <dbReference type="ARBA" id="ARBA00022705"/>
    </source>
</evidence>
<evidence type="ECO:0000256" key="4">
    <source>
        <dbReference type="ARBA" id="ARBA00022679"/>
    </source>
</evidence>
<dbReference type="PANTHER" id="PTHR10416:SF0">
    <property type="entry name" value="DNA POLYMERASE DELTA SUBUNIT 2"/>
    <property type="match status" value="1"/>
</dbReference>
<keyword evidence="9 15" id="KW-0269">Exonuclease</keyword>
<keyword evidence="7 15" id="KW-0540">Nuclease</keyword>
<dbReference type="InterPro" id="IPR011149">
    <property type="entry name" value="Pol2_small_arc"/>
</dbReference>
<keyword evidence="6 15" id="KW-0235">DNA replication</keyword>
<comment type="similarity">
    <text evidence="2 15">Belongs to the DNA polymerase delta/II small subunit family.</text>
</comment>
<dbReference type="EC" id="3.1.11.1" evidence="15"/>
<dbReference type="GO" id="GO:0003887">
    <property type="term" value="F:DNA-directed DNA polymerase activity"/>
    <property type="evidence" value="ECO:0007669"/>
    <property type="project" value="UniProtKB-UniRule"/>
</dbReference>
<dbReference type="InterPro" id="IPR007185">
    <property type="entry name" value="DNA_pol_a/d/e_bsu"/>
</dbReference>
<evidence type="ECO:0000256" key="8">
    <source>
        <dbReference type="ARBA" id="ARBA00022801"/>
    </source>
</evidence>
<dbReference type="PIRSF" id="PIRSF000803">
    <property type="entry name" value="Arc_Pol2_small"/>
    <property type="match status" value="1"/>
</dbReference>
<keyword evidence="11 15" id="KW-0238">DNA-binding</keyword>
<organism evidence="17 18">
    <name type="scientific">Candidatus Iainarchaeum sp</name>
    <dbReference type="NCBI Taxonomy" id="3101447"/>
    <lineage>
        <taxon>Archaea</taxon>
        <taxon>Candidatus Iainarchaeota</taxon>
        <taxon>Candidatus Iainarchaeia</taxon>
        <taxon>Candidatus Iainarchaeales</taxon>
        <taxon>Candidatus Iainarchaeaceae</taxon>
        <taxon>Candidatus Iainarchaeum</taxon>
    </lineage>
</organism>
<evidence type="ECO:0000256" key="11">
    <source>
        <dbReference type="ARBA" id="ARBA00023125"/>
    </source>
</evidence>
<evidence type="ECO:0000313" key="18">
    <source>
        <dbReference type="Proteomes" id="UP000732298"/>
    </source>
</evidence>
<evidence type="ECO:0000259" key="16">
    <source>
        <dbReference type="Pfam" id="PF04042"/>
    </source>
</evidence>
<protein>
    <recommendedName>
        <fullName evidence="15">DNA polymerase II small subunit</fullName>
        <shortName evidence="15">Pol II</shortName>
        <ecNumber evidence="15">2.7.7.7</ecNumber>
    </recommendedName>
    <alternativeName>
        <fullName evidence="15">Exodeoxyribonuclease small subunit</fullName>
        <ecNumber evidence="15">3.1.11.1</ecNumber>
    </alternativeName>
</protein>
<dbReference type="Pfam" id="PF04042">
    <property type="entry name" value="DNA_pol_E_B"/>
    <property type="match status" value="1"/>
</dbReference>
<dbReference type="EC" id="2.7.7.7" evidence="15"/>
<proteinExistence type="inferred from homology"/>
<accession>A0A8T3YL49</accession>
<evidence type="ECO:0000256" key="13">
    <source>
        <dbReference type="ARBA" id="ARBA00024817"/>
    </source>
</evidence>
<dbReference type="AlphaFoldDB" id="A0A8T3YL49"/>
<dbReference type="InterPro" id="IPR029052">
    <property type="entry name" value="Metallo-depent_PP-like"/>
</dbReference>
<evidence type="ECO:0000256" key="1">
    <source>
        <dbReference type="ARBA" id="ARBA00000563"/>
    </source>
</evidence>
<dbReference type="InterPro" id="IPR024826">
    <property type="entry name" value="DNA_pol_delta/II_ssu"/>
</dbReference>
<dbReference type="PANTHER" id="PTHR10416">
    <property type="entry name" value="DNA POLYMERASE DELTA SUBUNIT 2"/>
    <property type="match status" value="1"/>
</dbReference>
<evidence type="ECO:0000313" key="17">
    <source>
        <dbReference type="EMBL" id="MBI4210765.1"/>
    </source>
</evidence>
<comment type="function">
    <text evidence="13 15">Possesses two activities: a DNA synthesis (polymerase) and an exonucleolytic activity that degrades single-stranded DNA in the 3' to 5' direction. Has a template-primer preference which is characteristic of a replicative DNA polymerase.</text>
</comment>
<evidence type="ECO:0000256" key="14">
    <source>
        <dbReference type="ARBA" id="ARBA00049244"/>
    </source>
</evidence>
<evidence type="ECO:0000256" key="12">
    <source>
        <dbReference type="ARBA" id="ARBA00023268"/>
    </source>
</evidence>
<dbReference type="Gene3D" id="3.60.21.50">
    <property type="match status" value="1"/>
</dbReference>
<evidence type="ECO:0000256" key="15">
    <source>
        <dbReference type="HAMAP-Rule" id="MF_00325"/>
    </source>
</evidence>
<dbReference type="Proteomes" id="UP000732298">
    <property type="component" value="Unassembled WGS sequence"/>
</dbReference>
<keyword evidence="12 15" id="KW-0511">Multifunctional enzyme</keyword>
<comment type="catalytic activity">
    <reaction evidence="1 15">
        <text>Exonucleolytic cleavage in the 3'- to 5'-direction to yield nucleoside 5'-phosphates.</text>
        <dbReference type="EC" id="3.1.11.1"/>
    </reaction>
</comment>
<comment type="catalytic activity">
    <reaction evidence="14 15">
        <text>DNA(n) + a 2'-deoxyribonucleoside 5'-triphosphate = DNA(n+1) + diphosphate</text>
        <dbReference type="Rhea" id="RHEA:22508"/>
        <dbReference type="Rhea" id="RHEA-COMP:17339"/>
        <dbReference type="Rhea" id="RHEA-COMP:17340"/>
        <dbReference type="ChEBI" id="CHEBI:33019"/>
        <dbReference type="ChEBI" id="CHEBI:61560"/>
        <dbReference type="ChEBI" id="CHEBI:173112"/>
        <dbReference type="EC" id="2.7.7.7"/>
    </reaction>
</comment>
<evidence type="ECO:0000256" key="10">
    <source>
        <dbReference type="ARBA" id="ARBA00022932"/>
    </source>
</evidence>
<evidence type="ECO:0000256" key="3">
    <source>
        <dbReference type="ARBA" id="ARBA00011315"/>
    </source>
</evidence>